<dbReference type="InterPro" id="IPR018710">
    <property type="entry name" value="DUF2232"/>
</dbReference>
<keyword evidence="2" id="KW-0812">Transmembrane</keyword>
<feature type="transmembrane region" description="Helical" evidence="2">
    <location>
        <begin position="213"/>
        <end position="237"/>
    </location>
</feature>
<evidence type="ECO:0000313" key="3">
    <source>
        <dbReference type="EMBL" id="JAC72944.1"/>
    </source>
</evidence>
<evidence type="ECO:0000256" key="1">
    <source>
        <dbReference type="SAM" id="MobiDB-lite"/>
    </source>
</evidence>
<feature type="region of interest" description="Disordered" evidence="1">
    <location>
        <begin position="50"/>
        <end position="85"/>
    </location>
</feature>
<name>A0A061RQ74_9CHLO</name>
<organism evidence="3">
    <name type="scientific">Tetraselmis sp. GSL018</name>
    <dbReference type="NCBI Taxonomy" id="582737"/>
    <lineage>
        <taxon>Eukaryota</taxon>
        <taxon>Viridiplantae</taxon>
        <taxon>Chlorophyta</taxon>
        <taxon>core chlorophytes</taxon>
        <taxon>Chlorodendrophyceae</taxon>
        <taxon>Chlorodendrales</taxon>
        <taxon>Chlorodendraceae</taxon>
        <taxon>Tetraselmis</taxon>
    </lineage>
</organism>
<feature type="region of interest" description="Disordered" evidence="1">
    <location>
        <begin position="290"/>
        <end position="329"/>
    </location>
</feature>
<feature type="compositionally biased region" description="Polar residues" evidence="1">
    <location>
        <begin position="50"/>
        <end position="65"/>
    </location>
</feature>
<dbReference type="AlphaFoldDB" id="A0A061RQ74"/>
<protein>
    <submittedName>
        <fullName evidence="3">Uncharacterized protein</fullName>
    </submittedName>
</protein>
<feature type="transmembrane region" description="Helical" evidence="2">
    <location>
        <begin position="142"/>
        <end position="163"/>
    </location>
</feature>
<feature type="compositionally biased region" description="Basic and acidic residues" evidence="1">
    <location>
        <begin position="67"/>
        <end position="77"/>
    </location>
</feature>
<dbReference type="PANTHER" id="PTHR37185">
    <property type="entry name" value="MEMBRANE PROTEIN"/>
    <property type="match status" value="1"/>
</dbReference>
<accession>A0A061RQ74</accession>
<sequence>MPSSSYGTALNTLARTSRLSNELPICKLAKLWSHRMPLLRRRREHITSQRFGSASIGQESPFDSYSESEKEGTEQRSRAANHNTEGLKETKRLVEVAMLAAMTGLAYFLASVVKLEGYLGYFLPLPVVMAAMRWSPSTGWRTVAATCCLIMVLLGPVRMLTYLLMHGFLAGTMGVVWARRLPWATGVLAGAAVRTVGQIGYLAVSSWMMNENLFALLMSNVFSLLDRILVAAGSAMVPTTGALLGVSVLLLLINGVIYMFLLNVLYFLLLQRMGYETAMPPERLRRMLQAGGRGRAAPTGATPSPRTASPARCDPGTMGFPVSARRRRPLPPRRFGWQVGSGRVGSEGTAHLKPSTLCCFT</sequence>
<proteinExistence type="predicted"/>
<feature type="transmembrane region" description="Helical" evidence="2">
    <location>
        <begin position="243"/>
        <end position="269"/>
    </location>
</feature>
<keyword evidence="2" id="KW-0472">Membrane</keyword>
<dbReference type="EMBL" id="GBEZ01012999">
    <property type="protein sequence ID" value="JAC72944.1"/>
    <property type="molecule type" value="Transcribed_RNA"/>
</dbReference>
<keyword evidence="2" id="KW-1133">Transmembrane helix</keyword>
<dbReference type="PANTHER" id="PTHR37185:SF3">
    <property type="entry name" value="MEMBRANE PROTEIN"/>
    <property type="match status" value="1"/>
</dbReference>
<feature type="transmembrane region" description="Helical" evidence="2">
    <location>
        <begin position="183"/>
        <end position="204"/>
    </location>
</feature>
<dbReference type="Pfam" id="PF09991">
    <property type="entry name" value="DUF2232"/>
    <property type="match status" value="1"/>
</dbReference>
<reference evidence="3" key="1">
    <citation type="submission" date="2014-05" db="EMBL/GenBank/DDBJ databases">
        <title>The transcriptome of the halophilic microalga Tetraselmis sp. GSL018 isolated from the Great Salt Lake, Utah.</title>
        <authorList>
            <person name="Jinkerson R.E."/>
            <person name="D'Adamo S."/>
            <person name="Posewitz M.C."/>
        </authorList>
    </citation>
    <scope>NUCLEOTIDE SEQUENCE</scope>
    <source>
        <strain evidence="3">GSL018</strain>
    </source>
</reference>
<gene>
    <name evidence="3" type="ORF">TSPGSL018_30120</name>
</gene>
<evidence type="ECO:0000256" key="2">
    <source>
        <dbReference type="SAM" id="Phobius"/>
    </source>
</evidence>